<sequence>MKCAIFFAFLAFTSATPLTGWRNVGTYWPQEFWNLRNVATDDNSHAEAIQQLKQYPHMWTVPEQSIVSQMLMNTHEFPHTNQHLQQLPLFSHETFHHLSEMPIEMHQLPWEQTHETYHHFSGMPIKTHEIPMERAYQQISGMPMNTHGKIHQQFLEMLGIPSAHTPEASHYLSEMPMSHVASLQHYYGNMKNVQQPFWQQDDVAHHQGKPTEYHHINHEVPLQYFHSRLQKFVEEHSEQEVHSLIVHLHDLTQELHHQQEVIGKQLSHVESRLMRHQRHHHQQGHIEEYQQLQQVHHQLQLQKAQLIRQQLAQESVVEYLGEALVRRQQHHFGTQENARPFWRSAWCLGLGGLQREVRVNGERRIFIRNARMMIIFNVPKNNPDYLEIVGIGDGKLIRKVVMDDKQNIITDVRTGHVENYSQEQMNDDQPTTISPPTENHQIKVLLNIFRNYQGFSGEGAFFEILKKVKQAVGNQELHPMIYEALKELEVQPNPQPNIPKRNDTARNVSEKVAKEEVVKSDGSDAINIKKERDAKFKVLEAMRAAQQIEWLQKLLAMQHVNNAQSVMAQQEDPIKQIDSFIVATDKYGDKNQADLRQMLIKTNIQEIQREITRLELIAEQLQNQQDFLGEQKQQMKMHTILGYHQGAQSDQMREMNEAYRQIKEQEKRLVGEQITILKKIHDLQIKLILQNQELDQNLSKEDN</sequence>
<keyword evidence="4" id="KW-1185">Reference proteome</keyword>
<dbReference type="AlphaFoldDB" id="A0A9N9MCV1"/>
<reference evidence="3" key="1">
    <citation type="submission" date="2022-01" db="EMBL/GenBank/DDBJ databases">
        <authorList>
            <person name="King R."/>
        </authorList>
    </citation>
    <scope>NUCLEOTIDE SEQUENCE</scope>
</reference>
<feature type="coiled-coil region" evidence="1">
    <location>
        <begin position="604"/>
        <end position="672"/>
    </location>
</feature>
<dbReference type="OrthoDB" id="10672890at2759"/>
<dbReference type="Proteomes" id="UP001152799">
    <property type="component" value="Chromosome 1"/>
</dbReference>
<feature type="chain" id="PRO_5040334571" evidence="2">
    <location>
        <begin position="16"/>
        <end position="703"/>
    </location>
</feature>
<proteinExistence type="predicted"/>
<evidence type="ECO:0000256" key="2">
    <source>
        <dbReference type="SAM" id="SignalP"/>
    </source>
</evidence>
<keyword evidence="2" id="KW-0732">Signal</keyword>
<evidence type="ECO:0000313" key="3">
    <source>
        <dbReference type="EMBL" id="CAG9761062.1"/>
    </source>
</evidence>
<organism evidence="3 4">
    <name type="scientific">Ceutorhynchus assimilis</name>
    <name type="common">cabbage seed weevil</name>
    <dbReference type="NCBI Taxonomy" id="467358"/>
    <lineage>
        <taxon>Eukaryota</taxon>
        <taxon>Metazoa</taxon>
        <taxon>Ecdysozoa</taxon>
        <taxon>Arthropoda</taxon>
        <taxon>Hexapoda</taxon>
        <taxon>Insecta</taxon>
        <taxon>Pterygota</taxon>
        <taxon>Neoptera</taxon>
        <taxon>Endopterygota</taxon>
        <taxon>Coleoptera</taxon>
        <taxon>Polyphaga</taxon>
        <taxon>Cucujiformia</taxon>
        <taxon>Curculionidae</taxon>
        <taxon>Ceutorhynchinae</taxon>
        <taxon>Ceutorhynchus</taxon>
    </lineage>
</organism>
<accession>A0A9N9MCV1</accession>
<feature type="signal peptide" evidence="2">
    <location>
        <begin position="1"/>
        <end position="15"/>
    </location>
</feature>
<evidence type="ECO:0000313" key="4">
    <source>
        <dbReference type="Proteomes" id="UP001152799"/>
    </source>
</evidence>
<dbReference type="EMBL" id="OU892277">
    <property type="protein sequence ID" value="CAG9761062.1"/>
    <property type="molecule type" value="Genomic_DNA"/>
</dbReference>
<protein>
    <submittedName>
        <fullName evidence="3">Uncharacterized protein</fullName>
    </submittedName>
</protein>
<name>A0A9N9MCV1_9CUCU</name>
<gene>
    <name evidence="3" type="ORF">CEUTPL_LOCUS1773</name>
</gene>
<evidence type="ECO:0000256" key="1">
    <source>
        <dbReference type="SAM" id="Coils"/>
    </source>
</evidence>
<keyword evidence="1" id="KW-0175">Coiled coil</keyword>